<evidence type="ECO:0000313" key="3">
    <source>
        <dbReference type="Proteomes" id="UP000193179"/>
    </source>
</evidence>
<evidence type="ECO:0000256" key="1">
    <source>
        <dbReference type="SAM" id="MobiDB-lite"/>
    </source>
</evidence>
<name>A0AAF0VCH3_BIFAD</name>
<reference evidence="2" key="1">
    <citation type="journal article" date="2016" name="Sci. Rep.">
        <title>Evaluation of genetic diversity among strains of the human gut commensal Bifidobacterium adolescentis.</title>
        <authorList>
            <person name="Duranti S."/>
            <person name="Milani C."/>
            <person name="Lugli G.A."/>
            <person name="Mancabelli L."/>
            <person name="Turroni F."/>
            <person name="Ferrario C."/>
            <person name="Mangifesta M."/>
            <person name="Viappiani A."/>
            <person name="Sanchez B."/>
            <person name="Margolles A."/>
            <person name="van Sinderen D."/>
            <person name="Ventura M."/>
        </authorList>
    </citation>
    <scope>NUCLEOTIDE SEQUENCE</scope>
    <source>
        <strain evidence="2">703B</strain>
    </source>
</reference>
<feature type="region of interest" description="Disordered" evidence="1">
    <location>
        <begin position="89"/>
        <end position="109"/>
    </location>
</feature>
<accession>A0AAF0VCH3</accession>
<protein>
    <submittedName>
        <fullName evidence="2">Uncharacterized protein</fullName>
    </submittedName>
</protein>
<dbReference type="Proteomes" id="UP000193179">
    <property type="component" value="Chromosome"/>
</dbReference>
<evidence type="ECO:0000313" key="2">
    <source>
        <dbReference type="EMBL" id="WNE84529.1"/>
    </source>
</evidence>
<proteinExistence type="predicted"/>
<gene>
    <name evidence="2" type="ORF">B0703_05800</name>
</gene>
<dbReference type="EMBL" id="CP133648">
    <property type="protein sequence ID" value="WNE84529.1"/>
    <property type="molecule type" value="Genomic_DNA"/>
</dbReference>
<organism evidence="2 3">
    <name type="scientific">Bifidobacterium adolescentis</name>
    <dbReference type="NCBI Taxonomy" id="1680"/>
    <lineage>
        <taxon>Bacteria</taxon>
        <taxon>Bacillati</taxon>
        <taxon>Actinomycetota</taxon>
        <taxon>Actinomycetes</taxon>
        <taxon>Bifidobacteriales</taxon>
        <taxon>Bifidobacteriaceae</taxon>
        <taxon>Bifidobacterium</taxon>
    </lineage>
</organism>
<dbReference type="AlphaFoldDB" id="A0AAF0VCH3"/>
<dbReference type="RefSeq" id="WP_085347090.1">
    <property type="nucleotide sequence ID" value="NZ_CP133648.1"/>
</dbReference>
<sequence length="142" mass="16095">MATVDIDFMKWLRINALDQPDILISKYPNEWLLNKLLVANDMIQVECPDAVSRLQNGYLSERSYAYVACQMVLRVVRWRQFKSETNGSYTYTNVDPQSNPPGTDGSPNLYVSKREKALLNGYGEDSVPMGTMSMGLDRAYGL</sequence>
<reference evidence="2" key="2">
    <citation type="submission" date="2023-09" db="EMBL/GenBank/DDBJ databases">
        <title>Ecological and genomic based identification of the Bifidobacterium adolescentis prototype of the healthy human gut microbiota.</title>
        <authorList>
            <person name="Lugli G.A."/>
            <person name="Argentini C."/>
            <person name="Tarracchini C."/>
            <person name="Fontana F."/>
            <person name="Alessandri G."/>
            <person name="Mancabelli L."/>
            <person name="Milani C."/>
            <person name="Turroni F."/>
            <person name="Ventura M."/>
        </authorList>
    </citation>
    <scope>NUCLEOTIDE SEQUENCE</scope>
    <source>
        <strain evidence="2">703B</strain>
    </source>
</reference>
<feature type="compositionally biased region" description="Polar residues" evidence="1">
    <location>
        <begin position="89"/>
        <end position="101"/>
    </location>
</feature>